<feature type="transmembrane region" description="Helical" evidence="7">
    <location>
        <begin position="101"/>
        <end position="122"/>
    </location>
</feature>
<evidence type="ECO:0000256" key="3">
    <source>
        <dbReference type="ARBA" id="ARBA00022448"/>
    </source>
</evidence>
<sequence>MMFLSVLASAEPNAAPPFFTLLTVVFMGIIAIALVLAHFRQSLMAGYFICGVILANCGILDHIPNSDVSIQALSEVGIILLMFTLGLEFSLDELKHLRKTALLGGGLQMFLCTAVFGLGLHYVTGMDISHSLTVGAIMGLSSTAVALKSFQEFGLSGTSGARMALGIALFQDIAAIMLVAIMPQIFGTSRDSWETAFNIGAAVLRGVIFLAAAWLIGRYLLPRIMLAVARTKSRELFTLMVFAICSGIAMLASLLGLSIELGAFTAGLFVSGSYYSHRVLSEVLPFKDLFLTIFFVSAGLLIDINDLWEHIGNVVVFATFVLAVKFVACLVAAHFLKIPGRMGIMASTALTNVGEFSLVLIPFMQEITPIPALVTANVYAIAAVSMGMTPLLMKAARRLTPLLVRIPGLKMKNERMSVENLITRVSGIKDHAVICGYGPVGRRMHESLGRYGIPCIIIDLNADTVKSLLNGGHLAFLGDIQHQITMELASIRTARLIAFTFPDPNPALSTYMQIKNANPDITVIARAKFRSEVASLHHAGVVNVIHDEEETGAAAVRLAKLSFDIIETGNGAPLSH</sequence>
<evidence type="ECO:0000256" key="2">
    <source>
        <dbReference type="ARBA" id="ARBA00005551"/>
    </source>
</evidence>
<dbReference type="Pfam" id="PF00999">
    <property type="entry name" value="Na_H_Exchanger"/>
    <property type="match status" value="1"/>
</dbReference>
<evidence type="ECO:0000256" key="1">
    <source>
        <dbReference type="ARBA" id="ARBA00004141"/>
    </source>
</evidence>
<evidence type="ECO:0000256" key="5">
    <source>
        <dbReference type="ARBA" id="ARBA00022989"/>
    </source>
</evidence>
<keyword evidence="11" id="KW-1185">Reference proteome</keyword>
<keyword evidence="4 7" id="KW-0812">Transmembrane</keyword>
<dbReference type="SUPFAM" id="SSF51735">
    <property type="entry name" value="NAD(P)-binding Rossmann-fold domains"/>
    <property type="match status" value="1"/>
</dbReference>
<dbReference type="Proteomes" id="UP001062263">
    <property type="component" value="Chromosome"/>
</dbReference>
<dbReference type="PANTHER" id="PTHR42751:SF3">
    <property type="entry name" value="SODIUM_GLUTAMATE SYMPORTER"/>
    <property type="match status" value="1"/>
</dbReference>
<keyword evidence="5 7" id="KW-1133">Transmembrane helix</keyword>
<dbReference type="InterPro" id="IPR038770">
    <property type="entry name" value="Na+/solute_symporter_sf"/>
</dbReference>
<keyword evidence="3" id="KW-0813">Transport</keyword>
<dbReference type="Pfam" id="PF02254">
    <property type="entry name" value="TrkA_N"/>
    <property type="match status" value="1"/>
</dbReference>
<proteinExistence type="inferred from homology"/>
<dbReference type="Gene3D" id="1.20.1530.20">
    <property type="match status" value="1"/>
</dbReference>
<evidence type="ECO:0000259" key="9">
    <source>
        <dbReference type="Pfam" id="PF02254"/>
    </source>
</evidence>
<dbReference type="Gene3D" id="3.40.50.720">
    <property type="entry name" value="NAD(P)-binding Rossmann-like Domain"/>
    <property type="match status" value="1"/>
</dbReference>
<feature type="domain" description="Cation/H+ exchanger transmembrane" evidence="8">
    <location>
        <begin position="30"/>
        <end position="367"/>
    </location>
</feature>
<dbReference type="RefSeq" id="WP_215711603.1">
    <property type="nucleotide sequence ID" value="NZ_AP025943.1"/>
</dbReference>
<accession>A0ABM7ZE11</accession>
<feature type="transmembrane region" description="Helical" evidence="7">
    <location>
        <begin position="314"/>
        <end position="336"/>
    </location>
</feature>
<evidence type="ECO:0000256" key="7">
    <source>
        <dbReference type="SAM" id="Phobius"/>
    </source>
</evidence>
<feature type="transmembrane region" description="Helical" evidence="7">
    <location>
        <begin position="15"/>
        <end position="37"/>
    </location>
</feature>
<comment type="similarity">
    <text evidence="2">Belongs to the monovalent cation:proton antiporter 2 (CPA2) transporter (TC 2.A.37) family.</text>
</comment>
<comment type="subcellular location">
    <subcellularLocation>
        <location evidence="1">Membrane</location>
        <topology evidence="1">Multi-pass membrane protein</topology>
    </subcellularLocation>
</comment>
<feature type="transmembrane region" description="Helical" evidence="7">
    <location>
        <begin position="236"/>
        <end position="255"/>
    </location>
</feature>
<organism evidence="10 11">
    <name type="scientific">Akkermansia biwaensis</name>
    <dbReference type="NCBI Taxonomy" id="2946555"/>
    <lineage>
        <taxon>Bacteria</taxon>
        <taxon>Pseudomonadati</taxon>
        <taxon>Verrucomicrobiota</taxon>
        <taxon>Verrucomicrobiia</taxon>
        <taxon>Verrucomicrobiales</taxon>
        <taxon>Akkermansiaceae</taxon>
        <taxon>Akkermansia</taxon>
    </lineage>
</organism>
<feature type="transmembrane region" description="Helical" evidence="7">
    <location>
        <begin position="128"/>
        <end position="147"/>
    </location>
</feature>
<feature type="transmembrane region" description="Helical" evidence="7">
    <location>
        <begin position="343"/>
        <end position="364"/>
    </location>
</feature>
<evidence type="ECO:0000313" key="11">
    <source>
        <dbReference type="Proteomes" id="UP001062263"/>
    </source>
</evidence>
<dbReference type="PANTHER" id="PTHR42751">
    <property type="entry name" value="SODIUM/HYDROGEN EXCHANGER FAMILY/TRKA DOMAIN PROTEIN"/>
    <property type="match status" value="1"/>
</dbReference>
<evidence type="ECO:0000259" key="8">
    <source>
        <dbReference type="Pfam" id="PF00999"/>
    </source>
</evidence>
<feature type="domain" description="RCK N-terminal" evidence="9">
    <location>
        <begin position="433"/>
        <end position="546"/>
    </location>
</feature>
<feature type="transmembrane region" description="Helical" evidence="7">
    <location>
        <begin position="159"/>
        <end position="183"/>
    </location>
</feature>
<dbReference type="EMBL" id="AP025943">
    <property type="protein sequence ID" value="BDL42897.1"/>
    <property type="molecule type" value="Genomic_DNA"/>
</dbReference>
<protein>
    <submittedName>
        <fullName evidence="10">Potassium transporter KefB</fullName>
    </submittedName>
</protein>
<gene>
    <name evidence="10" type="ORF">Abiwalacus_04710</name>
</gene>
<feature type="transmembrane region" description="Helical" evidence="7">
    <location>
        <begin position="195"/>
        <end position="216"/>
    </location>
</feature>
<evidence type="ECO:0000313" key="10">
    <source>
        <dbReference type="EMBL" id="BDL42897.1"/>
    </source>
</evidence>
<feature type="transmembrane region" description="Helical" evidence="7">
    <location>
        <begin position="69"/>
        <end position="89"/>
    </location>
</feature>
<dbReference type="InterPro" id="IPR003148">
    <property type="entry name" value="RCK_N"/>
</dbReference>
<reference evidence="10" key="1">
    <citation type="submission" date="2022-06" db="EMBL/GenBank/DDBJ databases">
        <title>Akkermansia biwalacus sp. nov., an anaerobic mucin-degrading bacterium isolated from human intestine.</title>
        <authorList>
            <person name="Kobayashi Y."/>
            <person name="Inoue S."/>
            <person name="Kawahara T."/>
            <person name="Kohda N."/>
        </authorList>
    </citation>
    <scope>NUCLEOTIDE SEQUENCE</scope>
    <source>
        <strain evidence="10">WON2089</strain>
    </source>
</reference>
<evidence type="ECO:0000256" key="6">
    <source>
        <dbReference type="ARBA" id="ARBA00023136"/>
    </source>
</evidence>
<dbReference type="InterPro" id="IPR006153">
    <property type="entry name" value="Cation/H_exchanger_TM"/>
</dbReference>
<feature type="transmembrane region" description="Helical" evidence="7">
    <location>
        <begin position="44"/>
        <end position="63"/>
    </location>
</feature>
<evidence type="ECO:0000256" key="4">
    <source>
        <dbReference type="ARBA" id="ARBA00022692"/>
    </source>
</evidence>
<keyword evidence="6 7" id="KW-0472">Membrane</keyword>
<feature type="transmembrane region" description="Helical" evidence="7">
    <location>
        <begin position="370"/>
        <end position="393"/>
    </location>
</feature>
<name>A0ABM7ZE11_9BACT</name>
<dbReference type="InterPro" id="IPR036291">
    <property type="entry name" value="NAD(P)-bd_dom_sf"/>
</dbReference>
<feature type="transmembrane region" description="Helical" evidence="7">
    <location>
        <begin position="289"/>
        <end position="308"/>
    </location>
</feature>